<evidence type="ECO:0000256" key="2">
    <source>
        <dbReference type="ARBA" id="ARBA00023235"/>
    </source>
</evidence>
<protein>
    <recommendedName>
        <fullName evidence="5">Pseudouridine synthase</fullName>
        <ecNumber evidence="5">5.4.99.-</ecNumber>
    </recommendedName>
</protein>
<dbReference type="NCBIfam" id="TIGR00005">
    <property type="entry name" value="rluA_subfam"/>
    <property type="match status" value="1"/>
</dbReference>
<dbReference type="SMART" id="SM00363">
    <property type="entry name" value="S4"/>
    <property type="match status" value="1"/>
</dbReference>
<comment type="catalytic activity">
    <reaction evidence="3">
        <text>uridine(1911/1915/1917) in 23S rRNA = pseudouridine(1911/1915/1917) in 23S rRNA</text>
        <dbReference type="Rhea" id="RHEA:42524"/>
        <dbReference type="Rhea" id="RHEA-COMP:10097"/>
        <dbReference type="Rhea" id="RHEA-COMP:10098"/>
        <dbReference type="ChEBI" id="CHEBI:65314"/>
        <dbReference type="ChEBI" id="CHEBI:65315"/>
        <dbReference type="EC" id="5.4.99.23"/>
    </reaction>
</comment>
<sequence>MTDNVESVELDAIVPESFYGKRLDQALAELFPDYSRSRIKDWILAGNVSVNDVNVSKPREKLVGGESVAINAQIEVHGSHQAQDIELDIVYEDDDILVINKPRDLVVHPGAGNADGTILNALLNHVPDIATVPRAGIVHRLDKDTTGLMVVAKTIPAQTHLVEQLQAREISREYEAVVYGTMVAGGMVDQPIGRHPTKRTSMAIRETGKLATTHYRVMEKFRAHTHLRLKLETGRTHQIRVHMSYLKHPLVGDPLYGGRPKLPKRAGPDMVHMLRTFNRQALHAAQLELAHPISGEWMGWQAPLPDDMVELLAVLKQDTEEHGVDWE</sequence>
<dbReference type="Proteomes" id="UP001652504">
    <property type="component" value="Unassembled WGS sequence"/>
</dbReference>
<dbReference type="Pfam" id="PF01479">
    <property type="entry name" value="S4"/>
    <property type="match status" value="1"/>
</dbReference>
<reference evidence="7 8" key="1">
    <citation type="submission" date="2022-10" db="EMBL/GenBank/DDBJ databases">
        <title>Aestuariibacter sp. AA17 isolated from Montipora capitata coral fragment.</title>
        <authorList>
            <person name="Emsley S.A."/>
            <person name="Pfannmuller K.M."/>
            <person name="Loughran R.M."/>
            <person name="Shlafstein M."/>
            <person name="Papke E."/>
            <person name="Saw J.H."/>
            <person name="Ushijima B."/>
            <person name="Videau P."/>
        </authorList>
    </citation>
    <scope>NUCLEOTIDE SEQUENCE [LARGE SCALE GENOMIC DNA]</scope>
    <source>
        <strain evidence="7 8">AA17</strain>
    </source>
</reference>
<dbReference type="InterPro" id="IPR002942">
    <property type="entry name" value="S4_RNA-bd"/>
</dbReference>
<evidence type="ECO:0000313" key="8">
    <source>
        <dbReference type="Proteomes" id="UP001652504"/>
    </source>
</evidence>
<comment type="function">
    <text evidence="5">Responsible for synthesis of pseudouridine from uracil.</text>
</comment>
<dbReference type="EMBL" id="JAOWKX010000001">
    <property type="protein sequence ID" value="MCV2883196.1"/>
    <property type="molecule type" value="Genomic_DNA"/>
</dbReference>
<dbReference type="InterPro" id="IPR036986">
    <property type="entry name" value="S4_RNA-bd_sf"/>
</dbReference>
<dbReference type="InterPro" id="IPR006145">
    <property type="entry name" value="PsdUridine_synth_RsuA/RluA"/>
</dbReference>
<dbReference type="PANTHER" id="PTHR21600:SF44">
    <property type="entry name" value="RIBOSOMAL LARGE SUBUNIT PSEUDOURIDINE SYNTHASE D"/>
    <property type="match status" value="1"/>
</dbReference>
<name>A0ABT3A3F0_9ALTE</name>
<organism evidence="7 8">
    <name type="scientific">Fluctibacter corallii</name>
    <dbReference type="NCBI Taxonomy" id="2984329"/>
    <lineage>
        <taxon>Bacteria</taxon>
        <taxon>Pseudomonadati</taxon>
        <taxon>Pseudomonadota</taxon>
        <taxon>Gammaproteobacteria</taxon>
        <taxon>Alteromonadales</taxon>
        <taxon>Alteromonadaceae</taxon>
        <taxon>Fluctibacter</taxon>
    </lineage>
</organism>
<comment type="caution">
    <text evidence="7">The sequence shown here is derived from an EMBL/GenBank/DDBJ whole genome shotgun (WGS) entry which is preliminary data.</text>
</comment>
<dbReference type="RefSeq" id="WP_263710400.1">
    <property type="nucleotide sequence ID" value="NZ_JAOWKX010000001.1"/>
</dbReference>
<dbReference type="InterPro" id="IPR050188">
    <property type="entry name" value="RluA_PseudoU_synthase"/>
</dbReference>
<evidence type="ECO:0000256" key="4">
    <source>
        <dbReference type="PROSITE-ProRule" id="PRU00182"/>
    </source>
</evidence>
<dbReference type="GO" id="GO:0160140">
    <property type="term" value="F:23S rRNA pseudouridine(1911/1915/1917) synthase activity"/>
    <property type="evidence" value="ECO:0007669"/>
    <property type="project" value="UniProtKB-EC"/>
</dbReference>
<dbReference type="InterPro" id="IPR006224">
    <property type="entry name" value="PsdUridine_synth_RluA-like_CS"/>
</dbReference>
<comment type="similarity">
    <text evidence="1 5">Belongs to the pseudouridine synthase RluA family.</text>
</comment>
<keyword evidence="8" id="KW-1185">Reference proteome</keyword>
<evidence type="ECO:0000256" key="3">
    <source>
        <dbReference type="ARBA" id="ARBA00036882"/>
    </source>
</evidence>
<accession>A0ABT3A3F0</accession>
<dbReference type="EC" id="5.4.99.-" evidence="5"/>
<keyword evidence="4" id="KW-0694">RNA-binding</keyword>
<feature type="domain" description="RNA-binding S4" evidence="6">
    <location>
        <begin position="21"/>
        <end position="95"/>
    </location>
</feature>
<evidence type="ECO:0000259" key="6">
    <source>
        <dbReference type="SMART" id="SM00363"/>
    </source>
</evidence>
<dbReference type="NCBIfam" id="NF008385">
    <property type="entry name" value="PRK11180.1"/>
    <property type="match status" value="1"/>
</dbReference>
<dbReference type="InterPro" id="IPR020103">
    <property type="entry name" value="PsdUridine_synth_cat_dom_sf"/>
</dbReference>
<dbReference type="SUPFAM" id="SSF55174">
    <property type="entry name" value="Alpha-L RNA-binding motif"/>
    <property type="match status" value="1"/>
</dbReference>
<dbReference type="Pfam" id="PF00849">
    <property type="entry name" value="PseudoU_synth_2"/>
    <property type="match status" value="1"/>
</dbReference>
<evidence type="ECO:0000313" key="7">
    <source>
        <dbReference type="EMBL" id="MCV2883196.1"/>
    </source>
</evidence>
<dbReference type="InterPro" id="IPR006225">
    <property type="entry name" value="PsdUridine_synth_RluC/D"/>
</dbReference>
<dbReference type="Gene3D" id="3.30.2350.10">
    <property type="entry name" value="Pseudouridine synthase"/>
    <property type="match status" value="1"/>
</dbReference>
<keyword evidence="2 5" id="KW-0413">Isomerase</keyword>
<proteinExistence type="inferred from homology"/>
<dbReference type="PROSITE" id="PS01129">
    <property type="entry name" value="PSI_RLU"/>
    <property type="match status" value="1"/>
</dbReference>
<comment type="catalytic activity">
    <reaction evidence="5">
        <text>a uridine in RNA = a pseudouridine in RNA</text>
        <dbReference type="Rhea" id="RHEA:48348"/>
        <dbReference type="Rhea" id="RHEA-COMP:12068"/>
        <dbReference type="Rhea" id="RHEA-COMP:12069"/>
        <dbReference type="ChEBI" id="CHEBI:65314"/>
        <dbReference type="ChEBI" id="CHEBI:65315"/>
    </reaction>
</comment>
<dbReference type="Gene3D" id="3.10.290.10">
    <property type="entry name" value="RNA-binding S4 domain"/>
    <property type="match status" value="1"/>
</dbReference>
<gene>
    <name evidence="7" type="primary">rluD</name>
    <name evidence="7" type="ORF">OE749_00625</name>
</gene>
<evidence type="ECO:0000256" key="5">
    <source>
        <dbReference type="RuleBase" id="RU362028"/>
    </source>
</evidence>
<evidence type="ECO:0000256" key="1">
    <source>
        <dbReference type="ARBA" id="ARBA00010876"/>
    </source>
</evidence>
<dbReference type="PROSITE" id="PS50889">
    <property type="entry name" value="S4"/>
    <property type="match status" value="1"/>
</dbReference>
<dbReference type="SUPFAM" id="SSF55120">
    <property type="entry name" value="Pseudouridine synthase"/>
    <property type="match status" value="1"/>
</dbReference>
<dbReference type="PANTHER" id="PTHR21600">
    <property type="entry name" value="MITOCHONDRIAL RNA PSEUDOURIDINE SYNTHASE"/>
    <property type="match status" value="1"/>
</dbReference>
<dbReference type="CDD" id="cd02869">
    <property type="entry name" value="PseudoU_synth_RluA_like"/>
    <property type="match status" value="1"/>
</dbReference>
<dbReference type="CDD" id="cd00165">
    <property type="entry name" value="S4"/>
    <property type="match status" value="1"/>
</dbReference>